<reference evidence="2 3" key="1">
    <citation type="submission" date="2018-11" db="EMBL/GenBank/DDBJ databases">
        <title>Genome sequence and assembly of Colletotrichum sidae.</title>
        <authorList>
            <person name="Gan P."/>
            <person name="Shirasu K."/>
        </authorList>
    </citation>
    <scope>NUCLEOTIDE SEQUENCE [LARGE SCALE GENOMIC DNA]</scope>
    <source>
        <strain evidence="2 3">CBS 518.97</strain>
    </source>
</reference>
<gene>
    <name evidence="2" type="ORF">C8034_v011839</name>
</gene>
<comment type="caution">
    <text evidence="2">The sequence shown here is derived from an EMBL/GenBank/DDBJ whole genome shotgun (WGS) entry which is preliminary data.</text>
</comment>
<protein>
    <recommendedName>
        <fullName evidence="1">DUF7587 domain-containing protein</fullName>
    </recommendedName>
</protein>
<proteinExistence type="predicted"/>
<dbReference type="AlphaFoldDB" id="A0A4R8TJ58"/>
<dbReference type="InterPro" id="IPR056009">
    <property type="entry name" value="DUF7587"/>
</dbReference>
<evidence type="ECO:0000259" key="1">
    <source>
        <dbReference type="Pfam" id="PF24494"/>
    </source>
</evidence>
<evidence type="ECO:0000313" key="2">
    <source>
        <dbReference type="EMBL" id="TEA17677.1"/>
    </source>
</evidence>
<feature type="domain" description="DUF7587" evidence="1">
    <location>
        <begin position="32"/>
        <end position="188"/>
    </location>
</feature>
<keyword evidence="3" id="KW-1185">Reference proteome</keyword>
<sequence length="371" mass="41631">MSTHGPVLFRPDKISPDVLPHYSKLKTCVDGIPRFLFRVTGPRSAGNTALTEVCSRAWVNDSAEKSTDLFAFSGDFSPSLIAQKLEDHLLCLYKFDSNLVSWTSSLLFALHYAVHRSYTYDGESLDNLSILVVDTAQFPKGALVRDFEAIDAFKSYSTMPEDEDGLQRLYGWRSTNHYFGEYMSQGRLPLKPEFCSTVALKRLHENGLVGLFPALWNRDLPETWAGAVLTLRAELESCSRRMTTNDNHPQAPIKQRATMQISSALFLALGLASTTSGYVVTMFKGVDCKGDSQRRNVYDNTCASPAFKPKSVRVEVYGGYNQKVYFYTRKNCLAGTEKRGPWYADHENNSWKTGNCITMDGYAIESFGSRL</sequence>
<organism evidence="2 3">
    <name type="scientific">Colletotrichum sidae</name>
    <dbReference type="NCBI Taxonomy" id="1347389"/>
    <lineage>
        <taxon>Eukaryota</taxon>
        <taxon>Fungi</taxon>
        <taxon>Dikarya</taxon>
        <taxon>Ascomycota</taxon>
        <taxon>Pezizomycotina</taxon>
        <taxon>Sordariomycetes</taxon>
        <taxon>Hypocreomycetidae</taxon>
        <taxon>Glomerellales</taxon>
        <taxon>Glomerellaceae</taxon>
        <taxon>Colletotrichum</taxon>
        <taxon>Colletotrichum orbiculare species complex</taxon>
    </lineage>
</organism>
<dbReference type="Proteomes" id="UP000295604">
    <property type="component" value="Unassembled WGS sequence"/>
</dbReference>
<dbReference type="EMBL" id="QAPF01000082">
    <property type="protein sequence ID" value="TEA17677.1"/>
    <property type="molecule type" value="Genomic_DNA"/>
</dbReference>
<name>A0A4R8TJ58_9PEZI</name>
<dbReference type="Pfam" id="PF24494">
    <property type="entry name" value="DUF7587"/>
    <property type="match status" value="1"/>
</dbReference>
<accession>A0A4R8TJ58</accession>
<evidence type="ECO:0000313" key="3">
    <source>
        <dbReference type="Proteomes" id="UP000295604"/>
    </source>
</evidence>